<comment type="caution">
    <text evidence="3">The sequence shown here is derived from an EMBL/GenBank/DDBJ whole genome shotgun (WGS) entry which is preliminary data.</text>
</comment>
<dbReference type="InterPro" id="IPR025879">
    <property type="entry name" value="Pab87_oct"/>
</dbReference>
<dbReference type="PANTHER" id="PTHR46825:SF9">
    <property type="entry name" value="BETA-LACTAMASE-RELATED DOMAIN-CONTAINING PROTEIN"/>
    <property type="match status" value="1"/>
</dbReference>
<dbReference type="AlphaFoldDB" id="A0ABD5VGI8"/>
<organism evidence="3 4">
    <name type="scientific">Halorubellus litoreus</name>
    <dbReference type="NCBI Taxonomy" id="755308"/>
    <lineage>
        <taxon>Archaea</taxon>
        <taxon>Methanobacteriati</taxon>
        <taxon>Methanobacteriota</taxon>
        <taxon>Stenosarchaea group</taxon>
        <taxon>Halobacteria</taxon>
        <taxon>Halobacteriales</taxon>
        <taxon>Halorubellaceae</taxon>
        <taxon>Halorubellus</taxon>
    </lineage>
</organism>
<name>A0ABD5VGI8_9EURY</name>
<feature type="domain" description="Pab87 octamerisation" evidence="2">
    <location>
        <begin position="371"/>
        <end position="459"/>
    </location>
</feature>
<dbReference type="InterPro" id="IPR012338">
    <property type="entry name" value="Beta-lactam/transpept-like"/>
</dbReference>
<evidence type="ECO:0000259" key="2">
    <source>
        <dbReference type="Pfam" id="PF13969"/>
    </source>
</evidence>
<dbReference type="Pfam" id="PF13969">
    <property type="entry name" value="Pab87_oct"/>
    <property type="match status" value="1"/>
</dbReference>
<evidence type="ECO:0000259" key="1">
    <source>
        <dbReference type="Pfam" id="PF00144"/>
    </source>
</evidence>
<dbReference type="InterPro" id="IPR001466">
    <property type="entry name" value="Beta-lactam-related"/>
</dbReference>
<keyword evidence="4" id="KW-1185">Reference proteome</keyword>
<keyword evidence="3" id="KW-0378">Hydrolase</keyword>
<dbReference type="EMBL" id="JBHSXN010000001">
    <property type="protein sequence ID" value="MFC6952599.1"/>
    <property type="molecule type" value="Genomic_DNA"/>
</dbReference>
<evidence type="ECO:0000313" key="4">
    <source>
        <dbReference type="Proteomes" id="UP001596395"/>
    </source>
</evidence>
<sequence>MGARTDGLPPEMRREVESFLDDQRVTHDIPGLSVAVLDRDDLLLTRGMGARDVESRAPATPDTLYSIASVTKPFTAVAIMQLVDRGDLALDDEIREYVDFWNDVPGDPITVHDLLSHSSGMPDDYAGTRQLLFNDALPTSPLVTRADEIRHANSAADRRITDHDRLMYSNRGYGILGEILETVSDQTHTEYVESNIFEPLGMDRSQVGYGEISETAEDSITGYTIEDGEPVATDHDLQAEMRPPFAAGGILSSVTEVATLVRCLLNDGELDGERLLDADLVAAMASGQAPEVERLGGQRAGYGYGLRVSDFLGERYVDHSGSAPGVSRAYVGYLPQRGIGVTLAVNTTGVPIYAFGKGVLAIVAGEVPESVVPYLSLQAKIDAVTGVYDGYRGSPTMTVRPGNGGHVVLSYRDVPDWDLPAFPASIGHDDYTFHVIRENGVREPVRFRRTESGMELLFNTDRLDRIATEAPKE</sequence>
<dbReference type="SUPFAM" id="SSF56601">
    <property type="entry name" value="beta-lactamase/transpeptidase-like"/>
    <property type="match status" value="1"/>
</dbReference>
<gene>
    <name evidence="3" type="ORF">ACFQGB_06955</name>
</gene>
<reference evidence="3 4" key="1">
    <citation type="journal article" date="2019" name="Int. J. Syst. Evol. Microbiol.">
        <title>The Global Catalogue of Microorganisms (GCM) 10K type strain sequencing project: providing services to taxonomists for standard genome sequencing and annotation.</title>
        <authorList>
            <consortium name="The Broad Institute Genomics Platform"/>
            <consortium name="The Broad Institute Genome Sequencing Center for Infectious Disease"/>
            <person name="Wu L."/>
            <person name="Ma J."/>
        </authorList>
    </citation>
    <scope>NUCLEOTIDE SEQUENCE [LARGE SCALE GENOMIC DNA]</scope>
    <source>
        <strain evidence="3 4">GX26</strain>
    </source>
</reference>
<feature type="domain" description="Beta-lactamase-related" evidence="1">
    <location>
        <begin position="22"/>
        <end position="349"/>
    </location>
</feature>
<evidence type="ECO:0000313" key="3">
    <source>
        <dbReference type="EMBL" id="MFC6952599.1"/>
    </source>
</evidence>
<protein>
    <submittedName>
        <fullName evidence="3">Serine hydrolase</fullName>
    </submittedName>
</protein>
<dbReference type="Gene3D" id="2.40.128.210">
    <property type="entry name" value="Pab87 octamerisation domain"/>
    <property type="match status" value="1"/>
</dbReference>
<proteinExistence type="predicted"/>
<dbReference type="InterPro" id="IPR050491">
    <property type="entry name" value="AmpC-like"/>
</dbReference>
<dbReference type="Pfam" id="PF00144">
    <property type="entry name" value="Beta-lactamase"/>
    <property type="match status" value="1"/>
</dbReference>
<dbReference type="PANTHER" id="PTHR46825">
    <property type="entry name" value="D-ALANYL-D-ALANINE-CARBOXYPEPTIDASE/ENDOPEPTIDASE AMPH"/>
    <property type="match status" value="1"/>
</dbReference>
<dbReference type="Proteomes" id="UP001596395">
    <property type="component" value="Unassembled WGS sequence"/>
</dbReference>
<dbReference type="InterPro" id="IPR038164">
    <property type="entry name" value="Pab87_oct_sf"/>
</dbReference>
<dbReference type="GO" id="GO:0016787">
    <property type="term" value="F:hydrolase activity"/>
    <property type="evidence" value="ECO:0007669"/>
    <property type="project" value="UniProtKB-KW"/>
</dbReference>
<dbReference type="RefSeq" id="WP_336349563.1">
    <property type="nucleotide sequence ID" value="NZ_JAZAQL010000001.1"/>
</dbReference>
<accession>A0ABD5VGI8</accession>
<dbReference type="Gene3D" id="3.40.710.10">
    <property type="entry name" value="DD-peptidase/beta-lactamase superfamily"/>
    <property type="match status" value="1"/>
</dbReference>